<evidence type="ECO:0000313" key="6">
    <source>
        <dbReference type="EMBL" id="GIJ55194.1"/>
    </source>
</evidence>
<proteinExistence type="predicted"/>
<dbReference type="EMBL" id="BOPG01000014">
    <property type="protein sequence ID" value="GIJ55194.1"/>
    <property type="molecule type" value="Genomic_DNA"/>
</dbReference>
<protein>
    <recommendedName>
        <fullName evidence="8">Interferon-induced transmembrane protein</fullName>
    </recommendedName>
</protein>
<gene>
    <name evidence="6" type="ORF">Vau01_027100</name>
</gene>
<keyword evidence="2 5" id="KW-0812">Transmembrane</keyword>
<evidence type="ECO:0000256" key="1">
    <source>
        <dbReference type="ARBA" id="ARBA00004370"/>
    </source>
</evidence>
<sequence length="86" mass="9391">MTYPDRPDTKARLWLGLSIAATLLCCTLAGIVGIVYSALAVNAENRGDYYEALEKVGKAKGWTITAIVIGAIITPLYIYFTLNTDY</sequence>
<dbReference type="Pfam" id="PF04505">
    <property type="entry name" value="CD225"/>
    <property type="match status" value="1"/>
</dbReference>
<keyword evidence="3 5" id="KW-1133">Transmembrane helix</keyword>
<dbReference type="RefSeq" id="WP_203991673.1">
    <property type="nucleotide sequence ID" value="NZ_BOPG01000014.1"/>
</dbReference>
<dbReference type="Proteomes" id="UP000612585">
    <property type="component" value="Unassembled WGS sequence"/>
</dbReference>
<dbReference type="PANTHER" id="PTHR14948:SF25">
    <property type="entry name" value="DUF4190 DOMAIN-CONTAINING PROTEIN"/>
    <property type="match status" value="1"/>
</dbReference>
<dbReference type="GO" id="GO:0016020">
    <property type="term" value="C:membrane"/>
    <property type="evidence" value="ECO:0007669"/>
    <property type="project" value="UniProtKB-SubCell"/>
</dbReference>
<organism evidence="6 7">
    <name type="scientific">Virgisporangium aurantiacum</name>
    <dbReference type="NCBI Taxonomy" id="175570"/>
    <lineage>
        <taxon>Bacteria</taxon>
        <taxon>Bacillati</taxon>
        <taxon>Actinomycetota</taxon>
        <taxon>Actinomycetes</taxon>
        <taxon>Micromonosporales</taxon>
        <taxon>Micromonosporaceae</taxon>
        <taxon>Virgisporangium</taxon>
    </lineage>
</organism>
<name>A0A8J4DYQ8_9ACTN</name>
<evidence type="ECO:0000256" key="2">
    <source>
        <dbReference type="ARBA" id="ARBA00022692"/>
    </source>
</evidence>
<dbReference type="AlphaFoldDB" id="A0A8J4DYQ8"/>
<feature type="transmembrane region" description="Helical" evidence="5">
    <location>
        <begin position="12"/>
        <end position="39"/>
    </location>
</feature>
<dbReference type="PANTHER" id="PTHR14948">
    <property type="entry name" value="NG5"/>
    <property type="match status" value="1"/>
</dbReference>
<evidence type="ECO:0000313" key="7">
    <source>
        <dbReference type="Proteomes" id="UP000612585"/>
    </source>
</evidence>
<accession>A0A8J4DYQ8</accession>
<evidence type="ECO:0008006" key="8">
    <source>
        <dbReference type="Google" id="ProtNLM"/>
    </source>
</evidence>
<comment type="caution">
    <text evidence="6">The sequence shown here is derived from an EMBL/GenBank/DDBJ whole genome shotgun (WGS) entry which is preliminary data.</text>
</comment>
<comment type="subcellular location">
    <subcellularLocation>
        <location evidence="1">Membrane</location>
    </subcellularLocation>
</comment>
<dbReference type="InterPro" id="IPR051423">
    <property type="entry name" value="CD225/Dispanin"/>
</dbReference>
<evidence type="ECO:0000256" key="3">
    <source>
        <dbReference type="ARBA" id="ARBA00022989"/>
    </source>
</evidence>
<reference evidence="6" key="1">
    <citation type="submission" date="2021-01" db="EMBL/GenBank/DDBJ databases">
        <title>Whole genome shotgun sequence of Virgisporangium aurantiacum NBRC 16421.</title>
        <authorList>
            <person name="Komaki H."/>
            <person name="Tamura T."/>
        </authorList>
    </citation>
    <scope>NUCLEOTIDE SEQUENCE</scope>
    <source>
        <strain evidence="6">NBRC 16421</strain>
    </source>
</reference>
<feature type="transmembrane region" description="Helical" evidence="5">
    <location>
        <begin position="59"/>
        <end position="80"/>
    </location>
</feature>
<evidence type="ECO:0000256" key="4">
    <source>
        <dbReference type="ARBA" id="ARBA00023136"/>
    </source>
</evidence>
<evidence type="ECO:0000256" key="5">
    <source>
        <dbReference type="SAM" id="Phobius"/>
    </source>
</evidence>
<dbReference type="InterPro" id="IPR007593">
    <property type="entry name" value="CD225/Dispanin_fam"/>
</dbReference>
<keyword evidence="7" id="KW-1185">Reference proteome</keyword>
<keyword evidence="4 5" id="KW-0472">Membrane</keyword>